<proteinExistence type="predicted"/>
<evidence type="ECO:0000313" key="2">
    <source>
        <dbReference type="Proteomes" id="UP000231450"/>
    </source>
</evidence>
<comment type="caution">
    <text evidence="1">The sequence shown here is derived from an EMBL/GenBank/DDBJ whole genome shotgun (WGS) entry which is preliminary data.</text>
</comment>
<dbReference type="EMBL" id="PFDW01000072">
    <property type="protein sequence ID" value="PJE57905.1"/>
    <property type="molecule type" value="Genomic_DNA"/>
</dbReference>
<protein>
    <submittedName>
        <fullName evidence="1">Uncharacterized protein</fullName>
    </submittedName>
</protein>
<name>A0A2M8KDB6_9BACT</name>
<evidence type="ECO:0000313" key="1">
    <source>
        <dbReference type="EMBL" id="PJE57905.1"/>
    </source>
</evidence>
<reference evidence="2" key="1">
    <citation type="submission" date="2017-09" db="EMBL/GenBank/DDBJ databases">
        <title>Depth-based differentiation of microbial function through sediment-hosted aquifers and enrichment of novel symbionts in the deep terrestrial subsurface.</title>
        <authorList>
            <person name="Probst A.J."/>
            <person name="Ladd B."/>
            <person name="Jarett J.K."/>
            <person name="Geller-Mcgrath D.E."/>
            <person name="Sieber C.M.K."/>
            <person name="Emerson J.B."/>
            <person name="Anantharaman K."/>
            <person name="Thomas B.C."/>
            <person name="Malmstrom R."/>
            <person name="Stieglmeier M."/>
            <person name="Klingl A."/>
            <person name="Woyke T."/>
            <person name="Ryan C.M."/>
            <person name="Banfield J.F."/>
        </authorList>
    </citation>
    <scope>NUCLEOTIDE SEQUENCE [LARGE SCALE GENOMIC DNA]</scope>
</reference>
<gene>
    <name evidence="1" type="ORF">COU81_03510</name>
</gene>
<feature type="non-terminal residue" evidence="1">
    <location>
        <position position="1"/>
    </location>
</feature>
<dbReference type="AlphaFoldDB" id="A0A2M8KDB6"/>
<sequence>WWHLRDYYQNSTSEAMGEQFVRGHKASDFPENGVIAVGYFPKSMVLLNYYFDRNFIYFNPDTIKKIAQEKKIQSVFGEYEIIGVAGYSDKITNLINSETNNKIINY</sequence>
<dbReference type="Proteomes" id="UP000231450">
    <property type="component" value="Unassembled WGS sequence"/>
</dbReference>
<organism evidence="1 2">
    <name type="scientific">Candidatus Portnoybacteria bacterium CG10_big_fil_rev_8_21_14_0_10_36_7</name>
    <dbReference type="NCBI Taxonomy" id="1974812"/>
    <lineage>
        <taxon>Bacteria</taxon>
        <taxon>Candidatus Portnoyibacteriota</taxon>
    </lineage>
</organism>
<accession>A0A2M8KDB6</accession>